<evidence type="ECO:0000313" key="1">
    <source>
        <dbReference type="EMBL" id="CAD6994212.1"/>
    </source>
</evidence>
<dbReference type="EMBL" id="CAJHJT010000001">
    <property type="protein sequence ID" value="CAD6994212.1"/>
    <property type="molecule type" value="Genomic_DNA"/>
</dbReference>
<accession>A0A811U4V5</accession>
<evidence type="ECO:0000313" key="2">
    <source>
        <dbReference type="Proteomes" id="UP000606786"/>
    </source>
</evidence>
<dbReference type="Proteomes" id="UP000606786">
    <property type="component" value="Unassembled WGS sequence"/>
</dbReference>
<feature type="non-terminal residue" evidence="1">
    <location>
        <position position="1"/>
    </location>
</feature>
<reference evidence="1" key="1">
    <citation type="submission" date="2020-11" db="EMBL/GenBank/DDBJ databases">
        <authorList>
            <person name="Whitehead M."/>
        </authorList>
    </citation>
    <scope>NUCLEOTIDE SEQUENCE</scope>
    <source>
        <strain evidence="1">EGII</strain>
    </source>
</reference>
<comment type="caution">
    <text evidence="1">The sequence shown here is derived from an EMBL/GenBank/DDBJ whole genome shotgun (WGS) entry which is preliminary data.</text>
</comment>
<dbReference type="AlphaFoldDB" id="A0A811U4V5"/>
<sequence length="66" mass="7557">YNCTMQYGSPFWLKLNPNEGLHLTQQNLGLSPIDLVFHKDEFSDPKNNRIPLLYGKSAEFVCIQGD</sequence>
<proteinExistence type="predicted"/>
<gene>
    <name evidence="1" type="ORF">CCAP1982_LOCUS2974</name>
</gene>
<keyword evidence="2" id="KW-1185">Reference proteome</keyword>
<protein>
    <submittedName>
        <fullName evidence="1">(Mediterranean fruit fly) hypothetical protein</fullName>
    </submittedName>
</protein>
<name>A0A811U4V5_CERCA</name>
<organism evidence="1 2">
    <name type="scientific">Ceratitis capitata</name>
    <name type="common">Mediterranean fruit fly</name>
    <name type="synonym">Tephritis capitata</name>
    <dbReference type="NCBI Taxonomy" id="7213"/>
    <lineage>
        <taxon>Eukaryota</taxon>
        <taxon>Metazoa</taxon>
        <taxon>Ecdysozoa</taxon>
        <taxon>Arthropoda</taxon>
        <taxon>Hexapoda</taxon>
        <taxon>Insecta</taxon>
        <taxon>Pterygota</taxon>
        <taxon>Neoptera</taxon>
        <taxon>Endopterygota</taxon>
        <taxon>Diptera</taxon>
        <taxon>Brachycera</taxon>
        <taxon>Muscomorpha</taxon>
        <taxon>Tephritoidea</taxon>
        <taxon>Tephritidae</taxon>
        <taxon>Ceratitis</taxon>
        <taxon>Ceratitis</taxon>
    </lineage>
</organism>